<dbReference type="InParanoid" id="A8XTE7"/>
<feature type="compositionally biased region" description="Polar residues" evidence="1">
    <location>
        <begin position="46"/>
        <end position="57"/>
    </location>
</feature>
<dbReference type="GeneID" id="8576617"/>
<name>A8XTE7_CAEBR</name>
<evidence type="ECO:0000313" key="2">
    <source>
        <dbReference type="EMBL" id="CAP35924.1"/>
    </source>
</evidence>
<evidence type="ECO:0000313" key="4">
    <source>
        <dbReference type="WormBase" id="CBG18481"/>
    </source>
</evidence>
<dbReference type="WormBase" id="CBG18481">
    <property type="protein sequence ID" value="CBP10881"/>
    <property type="gene ID" value="WBGene00037894"/>
</dbReference>
<dbReference type="AlphaFoldDB" id="A8XTE7"/>
<dbReference type="RefSeq" id="XP_002634624.1">
    <property type="nucleotide sequence ID" value="XM_002634578.1"/>
</dbReference>
<evidence type="ECO:0000313" key="3">
    <source>
        <dbReference type="Proteomes" id="UP000008549"/>
    </source>
</evidence>
<reference evidence="2 3" key="2">
    <citation type="journal article" date="2011" name="PLoS Genet.">
        <title>Caenorhabditis briggsae recombinant inbred line genotypes reveal inter-strain incompatibility and the evolution of recombination.</title>
        <authorList>
            <person name="Ross J.A."/>
            <person name="Koboldt D.C."/>
            <person name="Staisch J.E."/>
            <person name="Chamberlin H.M."/>
            <person name="Gupta B.P."/>
            <person name="Miller R.D."/>
            <person name="Baird S.E."/>
            <person name="Haag E.S."/>
        </authorList>
    </citation>
    <scope>NUCLEOTIDE SEQUENCE [LARGE SCALE GENOMIC DNA]</scope>
    <source>
        <strain evidence="2 3">AF16</strain>
    </source>
</reference>
<dbReference type="EMBL" id="HE601532">
    <property type="protein sequence ID" value="CAP35924.1"/>
    <property type="molecule type" value="Genomic_DNA"/>
</dbReference>
<dbReference type="Proteomes" id="UP000008549">
    <property type="component" value="Unassembled WGS sequence"/>
</dbReference>
<feature type="region of interest" description="Disordered" evidence="1">
    <location>
        <begin position="42"/>
        <end position="76"/>
    </location>
</feature>
<dbReference type="KEGG" id="cbr:CBG_18481"/>
<evidence type="ECO:0000256" key="1">
    <source>
        <dbReference type="SAM" id="MobiDB-lite"/>
    </source>
</evidence>
<reference evidence="2 3" key="1">
    <citation type="journal article" date="2003" name="PLoS Biol.">
        <title>The genome sequence of Caenorhabditis briggsae: a platform for comparative genomics.</title>
        <authorList>
            <person name="Stein L.D."/>
            <person name="Bao Z."/>
            <person name="Blasiar D."/>
            <person name="Blumenthal T."/>
            <person name="Brent M.R."/>
            <person name="Chen N."/>
            <person name="Chinwalla A."/>
            <person name="Clarke L."/>
            <person name="Clee C."/>
            <person name="Coghlan A."/>
            <person name="Coulson A."/>
            <person name="D'Eustachio P."/>
            <person name="Fitch D.H."/>
            <person name="Fulton L.A."/>
            <person name="Fulton R.E."/>
            <person name="Griffiths-Jones S."/>
            <person name="Harris T.W."/>
            <person name="Hillier L.W."/>
            <person name="Kamath R."/>
            <person name="Kuwabara P.E."/>
            <person name="Mardis E.R."/>
            <person name="Marra M.A."/>
            <person name="Miner T.L."/>
            <person name="Minx P."/>
            <person name="Mullikin J.C."/>
            <person name="Plumb R.W."/>
            <person name="Rogers J."/>
            <person name="Schein J.E."/>
            <person name="Sohrmann M."/>
            <person name="Spieth J."/>
            <person name="Stajich J.E."/>
            <person name="Wei C."/>
            <person name="Willey D."/>
            <person name="Wilson R.K."/>
            <person name="Durbin R."/>
            <person name="Waterston R.H."/>
        </authorList>
    </citation>
    <scope>NUCLEOTIDE SEQUENCE [LARGE SCALE GENOMIC DNA]</scope>
    <source>
        <strain evidence="2 3">AF16</strain>
    </source>
</reference>
<sequence length="86" mass="9886">MQNLRKRKEGELELALSGDDKEFGNEEFVDFEKNSISEFPSRYPTAPSSSFSPQLGWSSKKAKTDKTKAPAPLQPTRLHWKRKINF</sequence>
<gene>
    <name evidence="2 4" type="ORF">CBG18481</name>
    <name evidence="2" type="ORF">CBG_18481</name>
</gene>
<dbReference type="CTD" id="8576617"/>
<proteinExistence type="predicted"/>
<accession>A8XTE7</accession>
<dbReference type="HOGENOM" id="CLU_2499917_0_0_1"/>
<organism evidence="2 3">
    <name type="scientific">Caenorhabditis briggsae</name>
    <dbReference type="NCBI Taxonomy" id="6238"/>
    <lineage>
        <taxon>Eukaryota</taxon>
        <taxon>Metazoa</taxon>
        <taxon>Ecdysozoa</taxon>
        <taxon>Nematoda</taxon>
        <taxon>Chromadorea</taxon>
        <taxon>Rhabditida</taxon>
        <taxon>Rhabditina</taxon>
        <taxon>Rhabditomorpha</taxon>
        <taxon>Rhabditoidea</taxon>
        <taxon>Rhabditidae</taxon>
        <taxon>Peloderinae</taxon>
        <taxon>Caenorhabditis</taxon>
    </lineage>
</organism>
<protein>
    <submittedName>
        <fullName evidence="2">Protein CBG18481</fullName>
    </submittedName>
</protein>
<keyword evidence="3" id="KW-1185">Reference proteome</keyword>